<dbReference type="RefSeq" id="WP_032945494.1">
    <property type="nucleotide sequence ID" value="NZ_JNHI01000009.1"/>
</dbReference>
<dbReference type="AlphaFoldDB" id="A0A078R7E5"/>
<organism evidence="1 2">
    <name type="scientific">Phocaeicola vulgatus str. 3775 SL</name>
    <name type="common">B</name>
    <name type="synonym">iv</name>
    <dbReference type="NCBI Taxonomy" id="1339350"/>
    <lineage>
        <taxon>Bacteria</taxon>
        <taxon>Pseudomonadati</taxon>
        <taxon>Bacteroidota</taxon>
        <taxon>Bacteroidia</taxon>
        <taxon>Bacteroidales</taxon>
        <taxon>Bacteroidaceae</taxon>
        <taxon>Phocaeicola</taxon>
    </lineage>
</organism>
<evidence type="ECO:0000313" key="2">
    <source>
        <dbReference type="Proteomes" id="UP000028134"/>
    </source>
</evidence>
<proteinExistence type="predicted"/>
<name>A0A078R7E5_PHOVU</name>
<reference evidence="1 2" key="1">
    <citation type="submission" date="2014-04" db="EMBL/GenBank/DDBJ databases">
        <authorList>
            <person name="Sears C."/>
            <person name="Carroll K."/>
            <person name="Sack B.R."/>
            <person name="Qadri F."/>
            <person name="Myers L.L."/>
            <person name="Chung G.-T."/>
            <person name="Escheverria P."/>
            <person name="Fraser C.M."/>
            <person name="Sadzewicz L."/>
            <person name="Shefchek K.A."/>
            <person name="Tallon L."/>
            <person name="Das S.P."/>
            <person name="Daugherty S."/>
            <person name="Mongodin E.F."/>
        </authorList>
    </citation>
    <scope>NUCLEOTIDE SEQUENCE [LARGE SCALE GENOMIC DNA]</scope>
    <source>
        <strain evidence="2">3775 SL(B) 10 (iv)</strain>
    </source>
</reference>
<sequence>MNKKEVIRTAKAFKKILKKGIPQTVWKSSYWDIHGKRYTAYEIAARFLRMKGYNVRIEIGDNTENPSYCFGYIRFYRYVAISFN</sequence>
<dbReference type="PATRIC" id="fig|1339350.3.peg.1905"/>
<dbReference type="EMBL" id="JNHI01000009">
    <property type="protein sequence ID" value="KDS31333.1"/>
    <property type="molecule type" value="Genomic_DNA"/>
</dbReference>
<dbReference type="Proteomes" id="UP000028134">
    <property type="component" value="Unassembled WGS sequence"/>
</dbReference>
<comment type="caution">
    <text evidence="1">The sequence shown here is derived from an EMBL/GenBank/DDBJ whole genome shotgun (WGS) entry which is preliminary data.</text>
</comment>
<gene>
    <name evidence="1" type="ORF">M097_1979</name>
</gene>
<protein>
    <submittedName>
        <fullName evidence="1">Uncharacterized protein</fullName>
    </submittedName>
</protein>
<accession>A0A078R7E5</accession>
<evidence type="ECO:0000313" key="1">
    <source>
        <dbReference type="EMBL" id="KDS31333.1"/>
    </source>
</evidence>